<dbReference type="CDD" id="cd12167">
    <property type="entry name" value="2-Hacid_dh_8"/>
    <property type="match status" value="1"/>
</dbReference>
<evidence type="ECO:0000313" key="7">
    <source>
        <dbReference type="EMBL" id="GGO65147.1"/>
    </source>
</evidence>
<comment type="similarity">
    <text evidence="1 4">Belongs to the D-isomer specific 2-hydroxyacid dehydrogenase family.</text>
</comment>
<protein>
    <submittedName>
        <fullName evidence="7">Hydroxyacid dehydrogenase</fullName>
    </submittedName>
</protein>
<keyword evidence="8" id="KW-1185">Reference proteome</keyword>
<dbReference type="InterPro" id="IPR036291">
    <property type="entry name" value="NAD(P)-bd_dom_sf"/>
</dbReference>
<dbReference type="EMBL" id="BMMQ01000006">
    <property type="protein sequence ID" value="GGO65147.1"/>
    <property type="molecule type" value="Genomic_DNA"/>
</dbReference>
<reference evidence="8" key="1">
    <citation type="journal article" date="2019" name="Int. J. Syst. Evol. Microbiol.">
        <title>The Global Catalogue of Microorganisms (GCM) 10K type strain sequencing project: providing services to taxonomists for standard genome sequencing and annotation.</title>
        <authorList>
            <consortium name="The Broad Institute Genomics Platform"/>
            <consortium name="The Broad Institute Genome Sequencing Center for Infectious Disease"/>
            <person name="Wu L."/>
            <person name="Ma J."/>
        </authorList>
    </citation>
    <scope>NUCLEOTIDE SEQUENCE [LARGE SCALE GENOMIC DNA]</scope>
    <source>
        <strain evidence="8">CGMCC 4.7181</strain>
    </source>
</reference>
<accession>A0ABQ2N1L7</accession>
<dbReference type="Pfam" id="PF02826">
    <property type="entry name" value="2-Hacid_dh_C"/>
    <property type="match status" value="1"/>
</dbReference>
<dbReference type="InterPro" id="IPR006139">
    <property type="entry name" value="D-isomer_2_OHA_DH_cat_dom"/>
</dbReference>
<evidence type="ECO:0000259" key="5">
    <source>
        <dbReference type="Pfam" id="PF00389"/>
    </source>
</evidence>
<dbReference type="PANTHER" id="PTHR10996:SF178">
    <property type="entry name" value="2-HYDROXYACID DEHYDROGENASE YGL185C-RELATED"/>
    <property type="match status" value="1"/>
</dbReference>
<evidence type="ECO:0000256" key="3">
    <source>
        <dbReference type="ARBA" id="ARBA00023027"/>
    </source>
</evidence>
<evidence type="ECO:0000256" key="4">
    <source>
        <dbReference type="RuleBase" id="RU003719"/>
    </source>
</evidence>
<dbReference type="SUPFAM" id="SSF52283">
    <property type="entry name" value="Formate/glycerate dehydrogenase catalytic domain-like"/>
    <property type="match status" value="1"/>
</dbReference>
<sequence length="337" mass="36434">MAGPAVVALMSRDTWNEQFDARRRERLGRVAAPTAPEWIPRFEDPAGRDALAEAEVLITSWGASRLTDERLALMPRLRAVLHCAGSVRPLVTDEFWARGIVLSSAADANADPVAEYTYAAVVMAGKKAPFLAGEGRVRRSDWNETLRWGPLSTVGLTVGIVGFSRIGRRVVNRLVDRLEGVRCLVTDPYADPAAVATAGAELVGLDEMLGAVDILSIHAPELPETRHMIGAAQLAALGDHTTVINTARGSLIDTAALEAECRSGRLNAILDVTDPEPLHSDSVMYDLPNVMITPHVAGSLGTERLRMSDLALDELDRFIAGEALEHQIREEDMAHVA</sequence>
<dbReference type="SUPFAM" id="SSF51735">
    <property type="entry name" value="NAD(P)-binding Rossmann-fold domains"/>
    <property type="match status" value="1"/>
</dbReference>
<feature type="domain" description="D-isomer specific 2-hydroxyacid dehydrogenase catalytic" evidence="5">
    <location>
        <begin position="49"/>
        <end position="328"/>
    </location>
</feature>
<evidence type="ECO:0000259" key="6">
    <source>
        <dbReference type="Pfam" id="PF02826"/>
    </source>
</evidence>
<dbReference type="InterPro" id="IPR050223">
    <property type="entry name" value="D-isomer_2-hydroxyacid_DH"/>
</dbReference>
<gene>
    <name evidence="7" type="ORF">GCM10010910_21670</name>
</gene>
<keyword evidence="3" id="KW-0520">NAD</keyword>
<dbReference type="Gene3D" id="3.40.50.720">
    <property type="entry name" value="NAD(P)-binding Rossmann-like Domain"/>
    <property type="match status" value="2"/>
</dbReference>
<feature type="domain" description="D-isomer specific 2-hydroxyacid dehydrogenase NAD-binding" evidence="6">
    <location>
        <begin position="133"/>
        <end position="297"/>
    </location>
</feature>
<evidence type="ECO:0000256" key="1">
    <source>
        <dbReference type="ARBA" id="ARBA00005854"/>
    </source>
</evidence>
<dbReference type="Proteomes" id="UP000638043">
    <property type="component" value="Unassembled WGS sequence"/>
</dbReference>
<organism evidence="7 8">
    <name type="scientific">Microbacterium nanhaiense</name>
    <dbReference type="NCBI Taxonomy" id="1301026"/>
    <lineage>
        <taxon>Bacteria</taxon>
        <taxon>Bacillati</taxon>
        <taxon>Actinomycetota</taxon>
        <taxon>Actinomycetes</taxon>
        <taxon>Micrococcales</taxon>
        <taxon>Microbacteriaceae</taxon>
        <taxon>Microbacterium</taxon>
    </lineage>
</organism>
<comment type="caution">
    <text evidence="7">The sequence shown here is derived from an EMBL/GenBank/DDBJ whole genome shotgun (WGS) entry which is preliminary data.</text>
</comment>
<evidence type="ECO:0000313" key="8">
    <source>
        <dbReference type="Proteomes" id="UP000638043"/>
    </source>
</evidence>
<dbReference type="RefSeq" id="WP_188701772.1">
    <property type="nucleotide sequence ID" value="NZ_BMMQ01000006.1"/>
</dbReference>
<dbReference type="Pfam" id="PF00389">
    <property type="entry name" value="2-Hacid_dh"/>
    <property type="match status" value="1"/>
</dbReference>
<keyword evidence="2 4" id="KW-0560">Oxidoreductase</keyword>
<name>A0ABQ2N1L7_9MICO</name>
<dbReference type="InterPro" id="IPR006140">
    <property type="entry name" value="D-isomer_DH_NAD-bd"/>
</dbReference>
<evidence type="ECO:0000256" key="2">
    <source>
        <dbReference type="ARBA" id="ARBA00023002"/>
    </source>
</evidence>
<dbReference type="PANTHER" id="PTHR10996">
    <property type="entry name" value="2-HYDROXYACID DEHYDROGENASE-RELATED"/>
    <property type="match status" value="1"/>
</dbReference>
<proteinExistence type="inferred from homology"/>